<dbReference type="PaxDb" id="2903-EOD24321"/>
<feature type="compositionally biased region" description="Basic and acidic residues" evidence="5">
    <location>
        <begin position="333"/>
        <end position="342"/>
    </location>
</feature>
<evidence type="ECO:0000256" key="6">
    <source>
        <dbReference type="SAM" id="Phobius"/>
    </source>
</evidence>
<dbReference type="KEGG" id="ehx:EMIHUDRAFT_443899"/>
<reference evidence="8" key="1">
    <citation type="journal article" date="2013" name="Nature">
        <title>Pan genome of the phytoplankton Emiliania underpins its global distribution.</title>
        <authorList>
            <person name="Read B.A."/>
            <person name="Kegel J."/>
            <person name="Klute M.J."/>
            <person name="Kuo A."/>
            <person name="Lefebvre S.C."/>
            <person name="Maumus F."/>
            <person name="Mayer C."/>
            <person name="Miller J."/>
            <person name="Monier A."/>
            <person name="Salamov A."/>
            <person name="Young J."/>
            <person name="Aguilar M."/>
            <person name="Claverie J.M."/>
            <person name="Frickenhaus S."/>
            <person name="Gonzalez K."/>
            <person name="Herman E.K."/>
            <person name="Lin Y.C."/>
            <person name="Napier J."/>
            <person name="Ogata H."/>
            <person name="Sarno A.F."/>
            <person name="Shmutz J."/>
            <person name="Schroeder D."/>
            <person name="de Vargas C."/>
            <person name="Verret F."/>
            <person name="von Dassow P."/>
            <person name="Valentin K."/>
            <person name="Van de Peer Y."/>
            <person name="Wheeler G."/>
            <person name="Dacks J.B."/>
            <person name="Delwiche C.F."/>
            <person name="Dyhrman S.T."/>
            <person name="Glockner G."/>
            <person name="John U."/>
            <person name="Richards T."/>
            <person name="Worden A.Z."/>
            <person name="Zhang X."/>
            <person name="Grigoriev I.V."/>
            <person name="Allen A.E."/>
            <person name="Bidle K."/>
            <person name="Borodovsky M."/>
            <person name="Bowler C."/>
            <person name="Brownlee C."/>
            <person name="Cock J.M."/>
            <person name="Elias M."/>
            <person name="Gladyshev V.N."/>
            <person name="Groth M."/>
            <person name="Guda C."/>
            <person name="Hadaegh A."/>
            <person name="Iglesias-Rodriguez M.D."/>
            <person name="Jenkins J."/>
            <person name="Jones B.M."/>
            <person name="Lawson T."/>
            <person name="Leese F."/>
            <person name="Lindquist E."/>
            <person name="Lobanov A."/>
            <person name="Lomsadze A."/>
            <person name="Malik S.B."/>
            <person name="Marsh M.E."/>
            <person name="Mackinder L."/>
            <person name="Mock T."/>
            <person name="Mueller-Roeber B."/>
            <person name="Pagarete A."/>
            <person name="Parker M."/>
            <person name="Probert I."/>
            <person name="Quesneville H."/>
            <person name="Raines C."/>
            <person name="Rensing S.A."/>
            <person name="Riano-Pachon D.M."/>
            <person name="Richier S."/>
            <person name="Rokitta S."/>
            <person name="Shiraiwa Y."/>
            <person name="Soanes D.M."/>
            <person name="van der Giezen M."/>
            <person name="Wahlund T.M."/>
            <person name="Williams B."/>
            <person name="Wilson W."/>
            <person name="Wolfe G."/>
            <person name="Wurch L.L."/>
        </authorList>
    </citation>
    <scope>NUCLEOTIDE SEQUENCE</scope>
</reference>
<keyword evidence="6" id="KW-0812">Transmembrane</keyword>
<evidence type="ECO:0000256" key="1">
    <source>
        <dbReference type="ARBA" id="ARBA00007374"/>
    </source>
</evidence>
<dbReference type="eggNOG" id="KOG1620">
    <property type="taxonomic scope" value="Eukaryota"/>
</dbReference>
<evidence type="ECO:0000256" key="5">
    <source>
        <dbReference type="SAM" id="MobiDB-lite"/>
    </source>
</evidence>
<evidence type="ECO:0000313" key="7">
    <source>
        <dbReference type="EnsemblProtists" id="EOD24321"/>
    </source>
</evidence>
<keyword evidence="2 4" id="KW-0808">Transferase</keyword>
<reference evidence="7" key="2">
    <citation type="submission" date="2024-10" db="UniProtKB">
        <authorList>
            <consortium name="EnsemblProtists"/>
        </authorList>
    </citation>
    <scope>IDENTIFICATION</scope>
</reference>
<keyword evidence="8" id="KW-1185">Reference proteome</keyword>
<evidence type="ECO:0000313" key="8">
    <source>
        <dbReference type="Proteomes" id="UP000013827"/>
    </source>
</evidence>
<evidence type="ECO:0000256" key="3">
    <source>
        <dbReference type="ARBA" id="ARBA00022777"/>
    </source>
</evidence>
<dbReference type="AlphaFoldDB" id="A0A0D3JLD6"/>
<name>A0A0D3JLD6_EMIH1</name>
<dbReference type="STRING" id="2903.R1EMX8"/>
<feature type="compositionally biased region" description="Low complexity" evidence="5">
    <location>
        <begin position="258"/>
        <end position="273"/>
    </location>
</feature>
<dbReference type="RefSeq" id="XP_005776750.1">
    <property type="nucleotide sequence ID" value="XM_005776693.1"/>
</dbReference>
<dbReference type="PANTHER" id="PTHR12400:SF21">
    <property type="entry name" value="KINASE"/>
    <property type="match status" value="1"/>
</dbReference>
<dbReference type="GeneID" id="17269866"/>
<dbReference type="Proteomes" id="UP000013827">
    <property type="component" value="Unassembled WGS sequence"/>
</dbReference>
<dbReference type="GO" id="GO:0016301">
    <property type="term" value="F:kinase activity"/>
    <property type="evidence" value="ECO:0007669"/>
    <property type="project" value="UniProtKB-KW"/>
</dbReference>
<feature type="region of interest" description="Disordered" evidence="5">
    <location>
        <begin position="258"/>
        <end position="374"/>
    </location>
</feature>
<dbReference type="EnsemblProtists" id="EOD24321">
    <property type="protein sequence ID" value="EOD24321"/>
    <property type="gene ID" value="EMIHUDRAFT_443899"/>
</dbReference>
<accession>A0A0D3JLD6</accession>
<dbReference type="GO" id="GO:0032958">
    <property type="term" value="P:inositol phosphate biosynthetic process"/>
    <property type="evidence" value="ECO:0007669"/>
    <property type="project" value="InterPro"/>
</dbReference>
<proteinExistence type="inferred from homology"/>
<keyword evidence="6" id="KW-0472">Membrane</keyword>
<dbReference type="GO" id="GO:0005634">
    <property type="term" value="C:nucleus"/>
    <property type="evidence" value="ECO:0007669"/>
    <property type="project" value="TreeGrafter"/>
</dbReference>
<dbReference type="InterPro" id="IPR038286">
    <property type="entry name" value="IPK_sf"/>
</dbReference>
<evidence type="ECO:0000256" key="2">
    <source>
        <dbReference type="ARBA" id="ARBA00022679"/>
    </source>
</evidence>
<dbReference type="GO" id="GO:0005737">
    <property type="term" value="C:cytoplasm"/>
    <property type="evidence" value="ECO:0007669"/>
    <property type="project" value="TreeGrafter"/>
</dbReference>
<comment type="similarity">
    <text evidence="1 4">Belongs to the inositol phosphokinase (IPK) family.</text>
</comment>
<dbReference type="PANTHER" id="PTHR12400">
    <property type="entry name" value="INOSITOL POLYPHOSPHATE KINASE"/>
    <property type="match status" value="1"/>
</dbReference>
<dbReference type="EC" id="2.7.-.-" evidence="4"/>
<feature type="transmembrane region" description="Helical" evidence="6">
    <location>
        <begin position="6"/>
        <end position="29"/>
    </location>
</feature>
<keyword evidence="6" id="KW-1133">Transmembrane helix</keyword>
<dbReference type="Pfam" id="PF03770">
    <property type="entry name" value="IPK"/>
    <property type="match status" value="1"/>
</dbReference>
<feature type="compositionally biased region" description="Low complexity" evidence="5">
    <location>
        <begin position="287"/>
        <end position="328"/>
    </location>
</feature>
<dbReference type="SUPFAM" id="SSF56104">
    <property type="entry name" value="SAICAR synthase-like"/>
    <property type="match status" value="1"/>
</dbReference>
<sequence>MQADALPGLAVTLLLLLLPVLLRLFRWLIAYLDGLRRGGSLDDDDLLPAFDYQVAGHMGLSNEGGSLLVPEPGRIAKPVGLGYFAGEDRFYQTLRDTPELAAFCPAFYGHRSIRGRRFVVLEDLTHGMREPCIVDIKLGTTTVAPEAAWSKRITHLAKDRETTTRSLGVRLIGAMHTGAGADGGPRLKLGKPWGKAIRPGGLTAALRSVFSNEGRLCRRALRHYVLCLDKLLRVLQSAPRWQLVSSSLLFVFEPEFEASSSPASPARPRALAGAPPPPLARKGTSAGGRSPPRGSPPRGSSRPIAAAAATRFGASSAWRRQRRSAAAAGLPRQRREAGHDTRQGVPRWLPRRHRAVRGGGARRGARAAVSRGRV</sequence>
<dbReference type="InterPro" id="IPR005522">
    <property type="entry name" value="IPK"/>
</dbReference>
<organism evidence="7 8">
    <name type="scientific">Emiliania huxleyi (strain CCMP1516)</name>
    <dbReference type="NCBI Taxonomy" id="280463"/>
    <lineage>
        <taxon>Eukaryota</taxon>
        <taxon>Haptista</taxon>
        <taxon>Haptophyta</taxon>
        <taxon>Prymnesiophyceae</taxon>
        <taxon>Isochrysidales</taxon>
        <taxon>Noelaerhabdaceae</taxon>
        <taxon>Emiliania</taxon>
    </lineage>
</organism>
<evidence type="ECO:0000256" key="4">
    <source>
        <dbReference type="RuleBase" id="RU363090"/>
    </source>
</evidence>
<protein>
    <recommendedName>
        <fullName evidence="4">Kinase</fullName>
        <ecNumber evidence="4">2.7.-.-</ecNumber>
    </recommendedName>
</protein>
<dbReference type="HOGENOM" id="CLU_740659_0_0_1"/>
<dbReference type="Gene3D" id="3.30.470.160">
    <property type="entry name" value="Inositol polyphosphate kinase"/>
    <property type="match status" value="1"/>
</dbReference>
<keyword evidence="3 4" id="KW-0418">Kinase</keyword>